<organism evidence="2 3">
    <name type="scientific">Methylobacterium iners</name>
    <dbReference type="NCBI Taxonomy" id="418707"/>
    <lineage>
        <taxon>Bacteria</taxon>
        <taxon>Pseudomonadati</taxon>
        <taxon>Pseudomonadota</taxon>
        <taxon>Alphaproteobacteria</taxon>
        <taxon>Hyphomicrobiales</taxon>
        <taxon>Methylobacteriaceae</taxon>
        <taxon>Methylobacterium</taxon>
    </lineage>
</organism>
<evidence type="ECO:0008006" key="4">
    <source>
        <dbReference type="Google" id="ProtNLM"/>
    </source>
</evidence>
<reference evidence="2" key="1">
    <citation type="journal article" date="2021" name="Front. Microbiol.">
        <title>Comprehensive Comparative Genomics and Phenotyping of Methylobacterium Species.</title>
        <authorList>
            <person name="Alessa O."/>
            <person name="Ogura Y."/>
            <person name="Fujitani Y."/>
            <person name="Takami H."/>
            <person name="Hayashi T."/>
            <person name="Sahin N."/>
            <person name="Tani A."/>
        </authorList>
    </citation>
    <scope>NUCLEOTIDE SEQUENCE</scope>
    <source>
        <strain evidence="2">DSM 19015</strain>
    </source>
</reference>
<sequence length="234" mass="25731">MSVQQTAAIPKTTVGLSLPEMTWDGLRQHSLPATPRNYELLYSYYGSSDPEVSRRIRERFDGGLPLTAEFLESTYDECIAEDGRTATLSDGADQIAQATEEIVEQVTAHQQPLTEYGMALAEWQDRLNEGSTVEDLLKAVAALSLETSKASARNRVLEQQLSASSLRIAKLRQNLIEVKQEATTDALTGIANRKALETKLRRVIAQTRSAPRVRTTCSALGFCPRFILNSSGLG</sequence>
<gene>
    <name evidence="2" type="ORF">OCOJLMKI_5206</name>
</gene>
<keyword evidence="1" id="KW-0175">Coiled coil</keyword>
<dbReference type="Proteomes" id="UP001055125">
    <property type="component" value="Unassembled WGS sequence"/>
</dbReference>
<feature type="coiled-coil region" evidence="1">
    <location>
        <begin position="154"/>
        <end position="181"/>
    </location>
</feature>
<protein>
    <recommendedName>
        <fullName evidence="4">KfrA N-terminal DNA-binding domain-containing protein</fullName>
    </recommendedName>
</protein>
<reference evidence="2" key="2">
    <citation type="submission" date="2021-08" db="EMBL/GenBank/DDBJ databases">
        <authorList>
            <person name="Tani A."/>
            <person name="Ola A."/>
            <person name="Ogura Y."/>
            <person name="Katsura K."/>
            <person name="Hayashi T."/>
        </authorList>
    </citation>
    <scope>NUCLEOTIDE SEQUENCE</scope>
    <source>
        <strain evidence="2">DSM 19015</strain>
    </source>
</reference>
<evidence type="ECO:0000256" key="1">
    <source>
        <dbReference type="SAM" id="Coils"/>
    </source>
</evidence>
<dbReference type="EMBL" id="BPQP01000135">
    <property type="protein sequence ID" value="GJD97967.1"/>
    <property type="molecule type" value="Genomic_DNA"/>
</dbReference>
<keyword evidence="3" id="KW-1185">Reference proteome</keyword>
<accession>A0ABQ4S775</accession>
<dbReference type="RefSeq" id="WP_238247057.1">
    <property type="nucleotide sequence ID" value="NZ_BPQP01000135.1"/>
</dbReference>
<evidence type="ECO:0000313" key="2">
    <source>
        <dbReference type="EMBL" id="GJD97967.1"/>
    </source>
</evidence>
<comment type="caution">
    <text evidence="2">The sequence shown here is derived from an EMBL/GenBank/DDBJ whole genome shotgun (WGS) entry which is preliminary data.</text>
</comment>
<name>A0ABQ4S775_9HYPH</name>
<proteinExistence type="predicted"/>
<evidence type="ECO:0000313" key="3">
    <source>
        <dbReference type="Proteomes" id="UP001055125"/>
    </source>
</evidence>